<dbReference type="PANTHER" id="PTHR36694:SF11">
    <property type="entry name" value="LP21121P-RELATED"/>
    <property type="match status" value="1"/>
</dbReference>
<proteinExistence type="predicted"/>
<dbReference type="EMBL" id="JPKZ01003092">
    <property type="protein sequence ID" value="KHN73670.1"/>
    <property type="molecule type" value="Genomic_DNA"/>
</dbReference>
<feature type="compositionally biased region" description="Polar residues" evidence="1">
    <location>
        <begin position="466"/>
        <end position="479"/>
    </location>
</feature>
<feature type="transmembrane region" description="Helical" evidence="2">
    <location>
        <begin position="145"/>
        <end position="171"/>
    </location>
</feature>
<feature type="compositionally biased region" description="Basic and acidic residues" evidence="1">
    <location>
        <begin position="232"/>
        <end position="242"/>
    </location>
</feature>
<evidence type="ECO:0000256" key="1">
    <source>
        <dbReference type="SAM" id="MobiDB-lite"/>
    </source>
</evidence>
<feature type="region of interest" description="Disordered" evidence="1">
    <location>
        <begin position="217"/>
        <end position="263"/>
    </location>
</feature>
<feature type="compositionally biased region" description="Basic and acidic residues" evidence="1">
    <location>
        <begin position="568"/>
        <end position="582"/>
    </location>
</feature>
<keyword evidence="2" id="KW-1133">Transmembrane helix</keyword>
<keyword evidence="2" id="KW-0812">Transmembrane</keyword>
<feature type="region of interest" description="Disordered" evidence="1">
    <location>
        <begin position="455"/>
        <end position="486"/>
    </location>
</feature>
<keyword evidence="2" id="KW-0472">Membrane</keyword>
<feature type="region of interest" description="Disordered" evidence="1">
    <location>
        <begin position="528"/>
        <end position="582"/>
    </location>
</feature>
<evidence type="ECO:0000256" key="2">
    <source>
        <dbReference type="SAM" id="Phobius"/>
    </source>
</evidence>
<evidence type="ECO:0000313" key="4">
    <source>
        <dbReference type="Proteomes" id="UP000031036"/>
    </source>
</evidence>
<sequence length="582" mass="66311">MACNPCCCWNVKDGVVTIGIWSMIFAVIQLALFSWQTYDIKYQRNLAANYLIPAFNTYGSYGSGPTYYENYYDSPLTRFYTGLFVIQILCLISSFFLLFASVALMYGAHTYSRYLIWPWFPCMIASILTSLAYCIMWWTGDVRSYWLILTILEIIVVLINLYCLTAVLIFYRQILADRDYYEANQRLDNYDQYPRMYDEYRKDNYYSNGEHAPDLNYSLPPGYQKSGQPSSPHRDEYRRLSDYNEEPPPAIRPKSQYPDQKEYHEDDMVSNWVKDQQTLGLIPDHANSEPTSPVREPFREPLQVILKTSTQGRRSRLPARLITAALETKTSFVVTWIALTKAIREGFLLLGHPQDIDTRTTIEITGETHHGGTRNENIVRRHLDRTHEDRTVRTLIPRSSRRNHFVIGIVVEAVSGTATKAHQLVKIRTNEEDVEGERNGNGIRIESALGDHANAGAPAIQPEQPPTTLNGQWQGPLSGTQGGITIPQHIIIPPSSGAVGKDGRIQPQTYQINSEIRILYDQYGRPLRPQTTVVGSRSEPASQQSPSPAQPSYSTNQRRPQVLSAAHLESDHRTRDRKPTPL</sequence>
<gene>
    <name evidence="3" type="ORF">Tcan_13088</name>
</gene>
<feature type="compositionally biased region" description="Low complexity" evidence="1">
    <location>
        <begin position="540"/>
        <end position="552"/>
    </location>
</feature>
<evidence type="ECO:0000313" key="3">
    <source>
        <dbReference type="EMBL" id="KHN73670.1"/>
    </source>
</evidence>
<reference evidence="3 4" key="1">
    <citation type="submission" date="2014-11" db="EMBL/GenBank/DDBJ databases">
        <title>Genetic blueprint of the zoonotic pathogen Toxocara canis.</title>
        <authorList>
            <person name="Zhu X.-Q."/>
            <person name="Korhonen P.K."/>
            <person name="Cai H."/>
            <person name="Young N.D."/>
            <person name="Nejsum P."/>
            <person name="von Samson-Himmelstjerna G."/>
            <person name="Boag P.R."/>
            <person name="Tan P."/>
            <person name="Li Q."/>
            <person name="Min J."/>
            <person name="Yang Y."/>
            <person name="Wang X."/>
            <person name="Fang X."/>
            <person name="Hall R.S."/>
            <person name="Hofmann A."/>
            <person name="Sternberg P.W."/>
            <person name="Jex A.R."/>
            <person name="Gasser R.B."/>
        </authorList>
    </citation>
    <scope>NUCLEOTIDE SEQUENCE [LARGE SCALE GENOMIC DNA]</scope>
    <source>
        <strain evidence="3">PN_DK_2014</strain>
    </source>
</reference>
<keyword evidence="4" id="KW-1185">Reference proteome</keyword>
<feature type="transmembrane region" description="Helical" evidence="2">
    <location>
        <begin position="114"/>
        <end position="139"/>
    </location>
</feature>
<feature type="transmembrane region" description="Helical" evidence="2">
    <location>
        <begin position="84"/>
        <end position="107"/>
    </location>
</feature>
<organism evidence="3 4">
    <name type="scientific">Toxocara canis</name>
    <name type="common">Canine roundworm</name>
    <dbReference type="NCBI Taxonomy" id="6265"/>
    <lineage>
        <taxon>Eukaryota</taxon>
        <taxon>Metazoa</taxon>
        <taxon>Ecdysozoa</taxon>
        <taxon>Nematoda</taxon>
        <taxon>Chromadorea</taxon>
        <taxon>Rhabditida</taxon>
        <taxon>Spirurina</taxon>
        <taxon>Ascaridomorpha</taxon>
        <taxon>Ascaridoidea</taxon>
        <taxon>Toxocaridae</taxon>
        <taxon>Toxocara</taxon>
    </lineage>
</organism>
<dbReference type="OMA" id="RYYTGLF"/>
<dbReference type="OrthoDB" id="5873673at2759"/>
<protein>
    <submittedName>
        <fullName evidence="3">Uncharacterized protein</fullName>
    </submittedName>
</protein>
<name>A0A0B2UXS7_TOXCA</name>
<accession>A0A0B2UXS7</accession>
<dbReference type="Proteomes" id="UP000031036">
    <property type="component" value="Unassembled WGS sequence"/>
</dbReference>
<dbReference type="PANTHER" id="PTHR36694">
    <property type="entry name" value="PASIFLORA 1, ISOFORM A-RELATED"/>
    <property type="match status" value="1"/>
</dbReference>
<feature type="transmembrane region" description="Helical" evidence="2">
    <location>
        <begin position="47"/>
        <end position="64"/>
    </location>
</feature>
<dbReference type="AlphaFoldDB" id="A0A0B2UXS7"/>
<comment type="caution">
    <text evidence="3">The sequence shown here is derived from an EMBL/GenBank/DDBJ whole genome shotgun (WGS) entry which is preliminary data.</text>
</comment>
<feature type="transmembrane region" description="Helical" evidence="2">
    <location>
        <begin position="18"/>
        <end position="35"/>
    </location>
</feature>